<evidence type="ECO:0000256" key="4">
    <source>
        <dbReference type="ARBA" id="ARBA00022692"/>
    </source>
</evidence>
<evidence type="ECO:0000256" key="1">
    <source>
        <dbReference type="ARBA" id="ARBA00004651"/>
    </source>
</evidence>
<feature type="transmembrane region" description="Helical" evidence="9">
    <location>
        <begin position="144"/>
        <end position="164"/>
    </location>
</feature>
<comment type="caution">
    <text evidence="10">The sequence shown here is derived from an EMBL/GenBank/DDBJ whole genome shotgun (WGS) entry which is preliminary data.</text>
</comment>
<keyword evidence="2" id="KW-0813">Transport</keyword>
<feature type="transmembrane region" description="Helical" evidence="9">
    <location>
        <begin position="95"/>
        <end position="114"/>
    </location>
</feature>
<keyword evidence="6 9" id="KW-1133">Transmembrane helix</keyword>
<evidence type="ECO:0000256" key="3">
    <source>
        <dbReference type="ARBA" id="ARBA00022475"/>
    </source>
</evidence>
<evidence type="ECO:0000256" key="6">
    <source>
        <dbReference type="ARBA" id="ARBA00022989"/>
    </source>
</evidence>
<evidence type="ECO:0000256" key="7">
    <source>
        <dbReference type="ARBA" id="ARBA00023136"/>
    </source>
</evidence>
<dbReference type="InterPro" id="IPR052157">
    <property type="entry name" value="BCAA_transport_permease"/>
</dbReference>
<feature type="transmembrane region" description="Helical" evidence="9">
    <location>
        <begin position="261"/>
        <end position="281"/>
    </location>
</feature>
<dbReference type="EMBL" id="VZQQ01000021">
    <property type="protein sequence ID" value="MBC8749557.1"/>
    <property type="molecule type" value="Genomic_DNA"/>
</dbReference>
<feature type="transmembrane region" description="Helical" evidence="9">
    <location>
        <begin position="226"/>
        <end position="254"/>
    </location>
</feature>
<name>A0ABR7PTI2_9BURK</name>
<comment type="subcellular location">
    <subcellularLocation>
        <location evidence="1">Cell membrane</location>
        <topology evidence="1">Multi-pass membrane protein</topology>
    </subcellularLocation>
</comment>
<feature type="transmembrane region" description="Helical" evidence="9">
    <location>
        <begin position="63"/>
        <end position="83"/>
    </location>
</feature>
<evidence type="ECO:0000313" key="11">
    <source>
        <dbReference type="Proteomes" id="UP000736373"/>
    </source>
</evidence>
<keyword evidence="4 9" id="KW-0812">Transmembrane</keyword>
<feature type="transmembrane region" description="Helical" evidence="9">
    <location>
        <begin position="6"/>
        <end position="31"/>
    </location>
</feature>
<comment type="similarity">
    <text evidence="8">Belongs to the binding-protein-dependent transport system permease family. LivHM subfamily.</text>
</comment>
<organism evidence="10 11">
    <name type="scientific">Paraburkholderia podalyriae</name>
    <dbReference type="NCBI Taxonomy" id="1938811"/>
    <lineage>
        <taxon>Bacteria</taxon>
        <taxon>Pseudomonadati</taxon>
        <taxon>Pseudomonadota</taxon>
        <taxon>Betaproteobacteria</taxon>
        <taxon>Burkholderiales</taxon>
        <taxon>Burkholderiaceae</taxon>
        <taxon>Paraburkholderia</taxon>
    </lineage>
</organism>
<keyword evidence="11" id="KW-1185">Reference proteome</keyword>
<evidence type="ECO:0000256" key="9">
    <source>
        <dbReference type="SAM" id="Phobius"/>
    </source>
</evidence>
<feature type="transmembrane region" description="Helical" evidence="9">
    <location>
        <begin position="38"/>
        <end position="57"/>
    </location>
</feature>
<dbReference type="InterPro" id="IPR001851">
    <property type="entry name" value="ABC_transp_permease"/>
</dbReference>
<evidence type="ECO:0000256" key="5">
    <source>
        <dbReference type="ARBA" id="ARBA00022970"/>
    </source>
</evidence>
<evidence type="ECO:0000256" key="2">
    <source>
        <dbReference type="ARBA" id="ARBA00022448"/>
    </source>
</evidence>
<dbReference type="Pfam" id="PF02653">
    <property type="entry name" value="BPD_transp_2"/>
    <property type="match status" value="1"/>
</dbReference>
<evidence type="ECO:0000313" key="10">
    <source>
        <dbReference type="EMBL" id="MBC8749557.1"/>
    </source>
</evidence>
<feature type="transmembrane region" description="Helical" evidence="9">
    <location>
        <begin position="185"/>
        <end position="206"/>
    </location>
</feature>
<protein>
    <submittedName>
        <fullName evidence="10">Branched-chain amino acid ABC transporter permease</fullName>
    </submittedName>
</protein>
<keyword evidence="7 9" id="KW-0472">Membrane</keyword>
<accession>A0ABR7PTI2</accession>
<sequence length="290" mass="30837">MMHSLVTFAGLSIDGITYGMMLFLISVGLTVTLGVMRVVNLAHSAFAMIGGYFTLWAMQHLNVNFYAALVLGIAGTMLVGALLERTLYRWVYEANGLGQLLMTIGLAFIISALFKNLAGPQLQAIPVPESLQGNWTFGALSVSIYRMFALACSAVVAIGIWLGLERTNFGAKLRAAVDNPRMARCVGINVPVVFSITFAIGCGLSGLGGALSSQILPLEPYYALKYLVLVLIVVAAGGLGSLRGSLYAALLLALIDTFGRYYLPVAGAFVIYLAVLAILLIRPHGLVGRA</sequence>
<dbReference type="PANTHER" id="PTHR11795">
    <property type="entry name" value="BRANCHED-CHAIN AMINO ACID TRANSPORT SYSTEM PERMEASE PROTEIN LIVH"/>
    <property type="match status" value="1"/>
</dbReference>
<evidence type="ECO:0000256" key="8">
    <source>
        <dbReference type="ARBA" id="ARBA00037998"/>
    </source>
</evidence>
<proteinExistence type="inferred from homology"/>
<dbReference type="PANTHER" id="PTHR11795:SF442">
    <property type="entry name" value="ABC TRANSPORTER ATP-BINDING PROTEIN"/>
    <property type="match status" value="1"/>
</dbReference>
<dbReference type="CDD" id="cd06582">
    <property type="entry name" value="TM_PBP1_LivH_like"/>
    <property type="match status" value="1"/>
</dbReference>
<dbReference type="RefSeq" id="WP_187636555.1">
    <property type="nucleotide sequence ID" value="NZ_VZQQ01000021.1"/>
</dbReference>
<gene>
    <name evidence="10" type="ORF">F6X42_24145</name>
</gene>
<dbReference type="Proteomes" id="UP000736373">
    <property type="component" value="Unassembled WGS sequence"/>
</dbReference>
<keyword evidence="5" id="KW-0029">Amino-acid transport</keyword>
<keyword evidence="3" id="KW-1003">Cell membrane</keyword>
<reference evidence="10 11" key="1">
    <citation type="submission" date="2019-09" db="EMBL/GenBank/DDBJ databases">
        <title>Paraburkholderia podalyriae sp. nov., A South African Podalyria-associated rhizobium.</title>
        <authorList>
            <person name="Mavima L."/>
            <person name="Beukes C.W."/>
            <person name="Palmer M."/>
            <person name="De Meyer S.E."/>
            <person name="James E.K."/>
            <person name="Maluk M."/>
            <person name="Avontuur J.R."/>
            <person name="Chan W.Y."/>
            <person name="Venter S.N."/>
            <person name="Steenkamp E.T."/>
        </authorList>
    </citation>
    <scope>NUCLEOTIDE SEQUENCE [LARGE SCALE GENOMIC DNA]</scope>
    <source>
        <strain evidence="10 11">WC7.3b</strain>
    </source>
</reference>